<evidence type="ECO:0000313" key="3">
    <source>
        <dbReference type="Proteomes" id="UP000270094"/>
    </source>
</evidence>
<dbReference type="InterPro" id="IPR026511">
    <property type="entry name" value="PTHB1"/>
</dbReference>
<dbReference type="EMBL" id="UYYB01139259">
    <property type="protein sequence ID" value="VDM85351.1"/>
    <property type="molecule type" value="Genomic_DNA"/>
</dbReference>
<name>A0A3P7JI19_STRVU</name>
<evidence type="ECO:0000259" key="1">
    <source>
        <dbReference type="Pfam" id="PF14727"/>
    </source>
</evidence>
<organism evidence="2 3">
    <name type="scientific">Strongylus vulgaris</name>
    <name type="common">Blood worm</name>
    <dbReference type="NCBI Taxonomy" id="40348"/>
    <lineage>
        <taxon>Eukaryota</taxon>
        <taxon>Metazoa</taxon>
        <taxon>Ecdysozoa</taxon>
        <taxon>Nematoda</taxon>
        <taxon>Chromadorea</taxon>
        <taxon>Rhabditida</taxon>
        <taxon>Rhabditina</taxon>
        <taxon>Rhabditomorpha</taxon>
        <taxon>Strongyloidea</taxon>
        <taxon>Strongylidae</taxon>
        <taxon>Strongylus</taxon>
    </lineage>
</organism>
<proteinExistence type="predicted"/>
<reference evidence="2 3" key="1">
    <citation type="submission" date="2018-11" db="EMBL/GenBank/DDBJ databases">
        <authorList>
            <consortium name="Pathogen Informatics"/>
        </authorList>
    </citation>
    <scope>NUCLEOTIDE SEQUENCE [LARGE SCALE GENOMIC DNA]</scope>
</reference>
<dbReference type="GO" id="GO:0016020">
    <property type="term" value="C:membrane"/>
    <property type="evidence" value="ECO:0007669"/>
    <property type="project" value="TreeGrafter"/>
</dbReference>
<dbReference type="InterPro" id="IPR028073">
    <property type="entry name" value="PHTB1_N_dom"/>
</dbReference>
<sequence length="109" mass="12330">MLLFDWTFHLGDTCVDMAMEDTPPIPPSIICLCRYTVYCLTTGGTVRWQIRLEQVGTALMVYNVGKETLSVRLCVATNSNTLLVFMDNKLMWNSQTEDVVVSLKLSSFK</sequence>
<gene>
    <name evidence="2" type="ORF">SVUK_LOCUS20349</name>
</gene>
<dbReference type="AlphaFoldDB" id="A0A3P7JI19"/>
<dbReference type="PANTHER" id="PTHR20991">
    <property type="entry name" value="PARATHYROID HORMONE-RESPONSIVE B1 GENE"/>
    <property type="match status" value="1"/>
</dbReference>
<protein>
    <recommendedName>
        <fullName evidence="1">PTHB1 N-terminal domain-containing protein</fullName>
    </recommendedName>
</protein>
<dbReference type="Proteomes" id="UP000270094">
    <property type="component" value="Unassembled WGS sequence"/>
</dbReference>
<dbReference type="Pfam" id="PF14727">
    <property type="entry name" value="PHTB1_N"/>
    <property type="match status" value="1"/>
</dbReference>
<dbReference type="OrthoDB" id="10262646at2759"/>
<dbReference type="PANTHER" id="PTHR20991:SF0">
    <property type="entry name" value="PROTEIN PTHB1"/>
    <property type="match status" value="1"/>
</dbReference>
<dbReference type="GO" id="GO:0060271">
    <property type="term" value="P:cilium assembly"/>
    <property type="evidence" value="ECO:0007669"/>
    <property type="project" value="TreeGrafter"/>
</dbReference>
<evidence type="ECO:0000313" key="2">
    <source>
        <dbReference type="EMBL" id="VDM85351.1"/>
    </source>
</evidence>
<dbReference type="GO" id="GO:0034464">
    <property type="term" value="C:BBSome"/>
    <property type="evidence" value="ECO:0007669"/>
    <property type="project" value="InterPro"/>
</dbReference>
<keyword evidence="3" id="KW-1185">Reference proteome</keyword>
<accession>A0A3P7JI19</accession>
<feature type="domain" description="PTHB1 N-terminal" evidence="1">
    <location>
        <begin position="4"/>
        <end position="108"/>
    </location>
</feature>